<sequence>DASFTFTTTPLFADVAIKVLDVPSAHSVVVGAGATGRGLQLHEQPSSKTVLQFRLRKTSYTILKKNILWTASSEVLCGVDLKVGETYVVSGSTYTGDKANISLCGIKMAWRSVTSRQRKGFKHLYRYGCPCSIHYTPWWTKGAVLESTDGKECLWESKPGPEECQRNYGVCMPGPLGCSWVPSVPYKNCIKEYQQKREQQRAREP</sequence>
<dbReference type="EMBL" id="CAJDYZ010009982">
    <property type="protein sequence ID" value="CAD1477358.1"/>
    <property type="molecule type" value="Genomic_DNA"/>
</dbReference>
<dbReference type="GO" id="GO:0005615">
    <property type="term" value="C:extracellular space"/>
    <property type="evidence" value="ECO:0007669"/>
    <property type="project" value="TreeGrafter"/>
</dbReference>
<keyword evidence="2" id="KW-0964">Secreted</keyword>
<feature type="non-terminal residue" evidence="4">
    <location>
        <position position="1"/>
    </location>
</feature>
<dbReference type="InterPro" id="IPR008993">
    <property type="entry name" value="TIMP-like_OB-fold"/>
</dbReference>
<accession>A0A6V7HB46</accession>
<comment type="subcellular location">
    <subcellularLocation>
        <location evidence="1">Secreted</location>
    </subcellularLocation>
</comment>
<dbReference type="GO" id="GO:0031012">
    <property type="term" value="C:extracellular matrix"/>
    <property type="evidence" value="ECO:0007669"/>
    <property type="project" value="TreeGrafter"/>
</dbReference>
<dbReference type="GO" id="GO:0051045">
    <property type="term" value="P:negative regulation of membrane protein ectodomain proteolysis"/>
    <property type="evidence" value="ECO:0007669"/>
    <property type="project" value="TreeGrafter"/>
</dbReference>
<protein>
    <recommendedName>
        <fullName evidence="6">NTR domain-containing protein</fullName>
    </recommendedName>
</protein>
<evidence type="ECO:0000256" key="1">
    <source>
        <dbReference type="ARBA" id="ARBA00004613"/>
    </source>
</evidence>
<feature type="disulfide bond" evidence="3">
    <location>
        <begin position="153"/>
        <end position="171"/>
    </location>
</feature>
<evidence type="ECO:0000256" key="2">
    <source>
        <dbReference type="ARBA" id="ARBA00022525"/>
    </source>
</evidence>
<evidence type="ECO:0008006" key="6">
    <source>
        <dbReference type="Google" id="ProtNLM"/>
    </source>
</evidence>
<proteinExistence type="predicted"/>
<comment type="caution">
    <text evidence="4">The sequence shown here is derived from an EMBL/GenBank/DDBJ whole genome shotgun (WGS) entry which is preliminary data.</text>
</comment>
<dbReference type="SMART" id="SM00206">
    <property type="entry name" value="NTR"/>
    <property type="match status" value="1"/>
</dbReference>
<dbReference type="OrthoDB" id="6041373at2759"/>
<dbReference type="Gene3D" id="3.90.370.10">
    <property type="entry name" value="Tissue inhibitor of metalloproteinase-1. Chain B, domain 1"/>
    <property type="match status" value="1"/>
</dbReference>
<organism evidence="4 5">
    <name type="scientific">Heterotrigona itama</name>
    <dbReference type="NCBI Taxonomy" id="395501"/>
    <lineage>
        <taxon>Eukaryota</taxon>
        <taxon>Metazoa</taxon>
        <taxon>Ecdysozoa</taxon>
        <taxon>Arthropoda</taxon>
        <taxon>Hexapoda</taxon>
        <taxon>Insecta</taxon>
        <taxon>Pterygota</taxon>
        <taxon>Neoptera</taxon>
        <taxon>Endopterygota</taxon>
        <taxon>Hymenoptera</taxon>
        <taxon>Apocrita</taxon>
        <taxon>Aculeata</taxon>
        <taxon>Apoidea</taxon>
        <taxon>Anthophila</taxon>
        <taxon>Apidae</taxon>
        <taxon>Heterotrigona</taxon>
    </lineage>
</organism>
<evidence type="ECO:0000313" key="5">
    <source>
        <dbReference type="Proteomes" id="UP000752696"/>
    </source>
</evidence>
<keyword evidence="5" id="KW-1185">Reference proteome</keyword>
<gene>
    <name evidence="4" type="ORF">MHI_LOCUS722903</name>
</gene>
<dbReference type="Proteomes" id="UP000752696">
    <property type="component" value="Unassembled WGS sequence"/>
</dbReference>
<feature type="non-terminal residue" evidence="4">
    <location>
        <position position="205"/>
    </location>
</feature>
<feature type="disulfide bond" evidence="3">
    <location>
        <begin position="131"/>
        <end position="178"/>
    </location>
</feature>
<dbReference type="SUPFAM" id="SSF50242">
    <property type="entry name" value="TIMP-like"/>
    <property type="match status" value="1"/>
</dbReference>
<name>A0A6V7HB46_9HYME</name>
<reference evidence="4" key="1">
    <citation type="submission" date="2020-07" db="EMBL/GenBank/DDBJ databases">
        <authorList>
            <person name="Nazaruddin N."/>
        </authorList>
    </citation>
    <scope>NUCLEOTIDE SEQUENCE</scope>
</reference>
<dbReference type="PANTHER" id="PTHR11844">
    <property type="entry name" value="METALLOPROTEASE INHIBITOR"/>
    <property type="match status" value="1"/>
</dbReference>
<dbReference type="InterPro" id="IPR027465">
    <property type="entry name" value="TIMP_C"/>
</dbReference>
<evidence type="ECO:0000256" key="3">
    <source>
        <dbReference type="PIRSR" id="PIRSR601820-3"/>
    </source>
</evidence>
<dbReference type="InterPro" id="IPR001820">
    <property type="entry name" value="TIMP"/>
</dbReference>
<dbReference type="Gene3D" id="2.40.50.120">
    <property type="match status" value="1"/>
</dbReference>
<keyword evidence="3" id="KW-1015">Disulfide bond</keyword>
<dbReference type="Pfam" id="PF00965">
    <property type="entry name" value="TIMP"/>
    <property type="match status" value="1"/>
</dbReference>
<dbReference type="GO" id="GO:0002020">
    <property type="term" value="F:protease binding"/>
    <property type="evidence" value="ECO:0007669"/>
    <property type="project" value="TreeGrafter"/>
</dbReference>
<dbReference type="PANTHER" id="PTHR11844:SF25">
    <property type="entry name" value="NTR DOMAIN-CONTAINING PROTEIN"/>
    <property type="match status" value="1"/>
</dbReference>
<evidence type="ECO:0000313" key="4">
    <source>
        <dbReference type="EMBL" id="CAD1477358.1"/>
    </source>
</evidence>
<dbReference type="AlphaFoldDB" id="A0A6V7HB46"/>
<dbReference type="GO" id="GO:0008191">
    <property type="term" value="F:metalloendopeptidase inhibitor activity"/>
    <property type="evidence" value="ECO:0007669"/>
    <property type="project" value="InterPro"/>
</dbReference>